<keyword evidence="2" id="KW-0812">Transmembrane</keyword>
<keyword evidence="4" id="KW-1185">Reference proteome</keyword>
<dbReference type="PROSITE" id="PS50850">
    <property type="entry name" value="MFS"/>
    <property type="match status" value="1"/>
</dbReference>
<dbReference type="WBParaSite" id="Pan_g7107.t1">
    <property type="protein sequence ID" value="Pan_g7107.t1"/>
    <property type="gene ID" value="Pan_g7107"/>
</dbReference>
<evidence type="ECO:0000259" key="3">
    <source>
        <dbReference type="PROSITE" id="PS50850"/>
    </source>
</evidence>
<feature type="transmembrane region" description="Helical" evidence="2">
    <location>
        <begin position="336"/>
        <end position="354"/>
    </location>
</feature>
<dbReference type="SUPFAM" id="SSF103473">
    <property type="entry name" value="MFS general substrate transporter"/>
    <property type="match status" value="1"/>
</dbReference>
<dbReference type="PANTHER" id="PTHR45757:SF23">
    <property type="entry name" value="MAJOR FACILITATOR SUPERFAMILY (MFS) PROFILE DOMAIN-CONTAINING PROTEIN"/>
    <property type="match status" value="1"/>
</dbReference>
<name>A0A7E4W4R2_PANRE</name>
<dbReference type="Proteomes" id="UP000492821">
    <property type="component" value="Unassembled WGS sequence"/>
</dbReference>
<feature type="transmembrane region" description="Helical" evidence="2">
    <location>
        <begin position="116"/>
        <end position="135"/>
    </location>
</feature>
<dbReference type="Pfam" id="PF07690">
    <property type="entry name" value="MFS_1"/>
    <property type="match status" value="1"/>
</dbReference>
<reference evidence="5" key="2">
    <citation type="submission" date="2020-10" db="UniProtKB">
        <authorList>
            <consortium name="WormBaseParasite"/>
        </authorList>
    </citation>
    <scope>IDENTIFICATION</scope>
</reference>
<dbReference type="GO" id="GO:0016020">
    <property type="term" value="C:membrane"/>
    <property type="evidence" value="ECO:0007669"/>
    <property type="project" value="UniProtKB-SubCell"/>
</dbReference>
<dbReference type="Gene3D" id="1.20.1250.20">
    <property type="entry name" value="MFS general substrate transporter like domains"/>
    <property type="match status" value="2"/>
</dbReference>
<dbReference type="AlphaFoldDB" id="A0A7E4W4R2"/>
<feature type="transmembrane region" description="Helical" evidence="2">
    <location>
        <begin position="48"/>
        <end position="68"/>
    </location>
</feature>
<organism evidence="4 5">
    <name type="scientific">Panagrellus redivivus</name>
    <name type="common">Microworm</name>
    <dbReference type="NCBI Taxonomy" id="6233"/>
    <lineage>
        <taxon>Eukaryota</taxon>
        <taxon>Metazoa</taxon>
        <taxon>Ecdysozoa</taxon>
        <taxon>Nematoda</taxon>
        <taxon>Chromadorea</taxon>
        <taxon>Rhabditida</taxon>
        <taxon>Tylenchina</taxon>
        <taxon>Panagrolaimomorpha</taxon>
        <taxon>Panagrolaimoidea</taxon>
        <taxon>Panagrolaimidae</taxon>
        <taxon>Panagrellus</taxon>
    </lineage>
</organism>
<feature type="transmembrane region" description="Helical" evidence="2">
    <location>
        <begin position="22"/>
        <end position="41"/>
    </location>
</feature>
<keyword evidence="2" id="KW-0472">Membrane</keyword>
<accession>A0A7E4W4R2</accession>
<dbReference type="PANTHER" id="PTHR45757">
    <property type="entry name" value="PROTEIN CBG23364-RELATED"/>
    <property type="match status" value="1"/>
</dbReference>
<evidence type="ECO:0000313" key="5">
    <source>
        <dbReference type="WBParaSite" id="Pan_g7107.t1"/>
    </source>
</evidence>
<dbReference type="InterPro" id="IPR011701">
    <property type="entry name" value="MFS"/>
</dbReference>
<keyword evidence="2" id="KW-1133">Transmembrane helix</keyword>
<sequence length="386" mass="42060">MAVAALFANCFAAKLIDHFGAHFMFTLAGFLTTVSTAILPIALRLNAVFVIGLRCCQGISFAMTFPMVGNFVSKWAYVKQVGGVMGVLTSFAQLAPAISDPISGALCVGRWGWPSVLYGHAVFSGFVFGIFALTYRNRPADHFFISDAERYLISIRKPLTSPQTHNIPTWDILKTPSVLAIWVAALGTSFNLTTVFLFAPRYLHNVLGMGVSHTGIAVAVSAFSQVLVKIFADNMRIRIFNSLAAYGSSICLIVICLISNSETKHKLANLILLTISTAVIGFDSGGYYRSASVVACQFSHFVIGNVTLCVVITILIVPVIIGGLVPRDTVDEWTKVFWIIAVVQIACNSFFLLFSSADSARWTRFVPRLTRPRVTTIRGTRLSLPV</sequence>
<feature type="transmembrane region" description="Helical" evidence="2">
    <location>
        <begin position="211"/>
        <end position="231"/>
    </location>
</feature>
<protein>
    <submittedName>
        <fullName evidence="5">MFS domain-containing protein</fullName>
    </submittedName>
</protein>
<dbReference type="InterPro" id="IPR020846">
    <property type="entry name" value="MFS_dom"/>
</dbReference>
<feature type="transmembrane region" description="Helical" evidence="2">
    <location>
        <begin position="179"/>
        <end position="199"/>
    </location>
</feature>
<evidence type="ECO:0000256" key="2">
    <source>
        <dbReference type="SAM" id="Phobius"/>
    </source>
</evidence>
<comment type="subcellular location">
    <subcellularLocation>
        <location evidence="1">Membrane</location>
        <topology evidence="1">Multi-pass membrane protein</topology>
    </subcellularLocation>
</comment>
<dbReference type="GO" id="GO:0022857">
    <property type="term" value="F:transmembrane transporter activity"/>
    <property type="evidence" value="ECO:0007669"/>
    <property type="project" value="InterPro"/>
</dbReference>
<feature type="transmembrane region" description="Helical" evidence="2">
    <location>
        <begin position="267"/>
        <end position="288"/>
    </location>
</feature>
<feature type="transmembrane region" description="Helical" evidence="2">
    <location>
        <begin position="243"/>
        <end position="261"/>
    </location>
</feature>
<feature type="domain" description="Major facilitator superfamily (MFS) profile" evidence="3">
    <location>
        <begin position="1"/>
        <end position="359"/>
    </location>
</feature>
<feature type="transmembrane region" description="Helical" evidence="2">
    <location>
        <begin position="300"/>
        <end position="324"/>
    </location>
</feature>
<dbReference type="InterPro" id="IPR036259">
    <property type="entry name" value="MFS_trans_sf"/>
</dbReference>
<proteinExistence type="predicted"/>
<evidence type="ECO:0000313" key="4">
    <source>
        <dbReference type="Proteomes" id="UP000492821"/>
    </source>
</evidence>
<evidence type="ECO:0000256" key="1">
    <source>
        <dbReference type="ARBA" id="ARBA00004141"/>
    </source>
</evidence>
<reference evidence="4" key="1">
    <citation type="journal article" date="2013" name="Genetics">
        <title>The draft genome and transcriptome of Panagrellus redivivus are shaped by the harsh demands of a free-living lifestyle.</title>
        <authorList>
            <person name="Srinivasan J."/>
            <person name="Dillman A.R."/>
            <person name="Macchietto M.G."/>
            <person name="Heikkinen L."/>
            <person name="Lakso M."/>
            <person name="Fracchia K.M."/>
            <person name="Antoshechkin I."/>
            <person name="Mortazavi A."/>
            <person name="Wong G."/>
            <person name="Sternberg P.W."/>
        </authorList>
    </citation>
    <scope>NUCLEOTIDE SEQUENCE [LARGE SCALE GENOMIC DNA]</scope>
    <source>
        <strain evidence="4">MT8872</strain>
    </source>
</reference>